<dbReference type="InterPro" id="IPR013783">
    <property type="entry name" value="Ig-like_fold"/>
</dbReference>
<evidence type="ECO:0000313" key="2">
    <source>
        <dbReference type="EMBL" id="MBK9716887.1"/>
    </source>
</evidence>
<sequence length="274" mass="30529">MKYKFLSIFLLLTLCQCADWEQVTQLKVNPGIISNRVVLVEDFTGASCTNCPGAASTLESLLEKYPNNLIVVGVHSRFLGLPAKSGDPNFVTPEAEDIEKFLGAWDGKPEAAFNRRLFPNEKKIRIGKPDTWISYLEQELVVSPKVDLNINVSFDETTRNVHIVLKTKALGAINNKLHMHVALTESNIIADQKSLTGILSPYTHNHVLRKLITPTSGEKIADQLDLNATIEKSYDFVLPTDAVLWQADRCSVIAYVSEDENSKYILQAAESKIK</sequence>
<dbReference type="Proteomes" id="UP000808349">
    <property type="component" value="Unassembled WGS sequence"/>
</dbReference>
<dbReference type="Pfam" id="PF11551">
    <property type="entry name" value="Omp28"/>
    <property type="match status" value="1"/>
</dbReference>
<dbReference type="SUPFAM" id="SSF52833">
    <property type="entry name" value="Thioredoxin-like"/>
    <property type="match status" value="1"/>
</dbReference>
<organism evidence="2 3">
    <name type="scientific">Candidatus Defluviibacterium haderslevense</name>
    <dbReference type="NCBI Taxonomy" id="2981993"/>
    <lineage>
        <taxon>Bacteria</taxon>
        <taxon>Pseudomonadati</taxon>
        <taxon>Bacteroidota</taxon>
        <taxon>Saprospiria</taxon>
        <taxon>Saprospirales</taxon>
        <taxon>Saprospiraceae</taxon>
        <taxon>Candidatus Defluviibacterium</taxon>
    </lineage>
</organism>
<name>A0A9D7S857_9BACT</name>
<feature type="signal peptide" evidence="1">
    <location>
        <begin position="1"/>
        <end position="18"/>
    </location>
</feature>
<dbReference type="Gene3D" id="2.60.40.10">
    <property type="entry name" value="Immunoglobulins"/>
    <property type="match status" value="1"/>
</dbReference>
<evidence type="ECO:0000313" key="3">
    <source>
        <dbReference type="Proteomes" id="UP000808349"/>
    </source>
</evidence>
<keyword evidence="1" id="KW-0732">Signal</keyword>
<reference evidence="2 3" key="1">
    <citation type="submission" date="2020-10" db="EMBL/GenBank/DDBJ databases">
        <title>Connecting structure to function with the recovery of over 1000 high-quality activated sludge metagenome-assembled genomes encoding full-length rRNA genes using long-read sequencing.</title>
        <authorList>
            <person name="Singleton C.M."/>
            <person name="Petriglieri F."/>
            <person name="Kristensen J.M."/>
            <person name="Kirkegaard R.H."/>
            <person name="Michaelsen T.Y."/>
            <person name="Andersen M.H."/>
            <person name="Karst S.M."/>
            <person name="Dueholm M.S."/>
            <person name="Nielsen P.H."/>
            <person name="Albertsen M."/>
        </authorList>
    </citation>
    <scope>NUCLEOTIDE SEQUENCE [LARGE SCALE GENOMIC DNA]</scope>
    <source>
        <strain evidence="2">Ribe_18-Q3-R11-54_BAT3C.373</strain>
    </source>
</reference>
<evidence type="ECO:0000256" key="1">
    <source>
        <dbReference type="SAM" id="SignalP"/>
    </source>
</evidence>
<dbReference type="AlphaFoldDB" id="A0A9D7S857"/>
<comment type="caution">
    <text evidence="2">The sequence shown here is derived from an EMBL/GenBank/DDBJ whole genome shotgun (WGS) entry which is preliminary data.</text>
</comment>
<dbReference type="InterPro" id="IPR021615">
    <property type="entry name" value="Omp28"/>
</dbReference>
<proteinExistence type="predicted"/>
<dbReference type="InterPro" id="IPR036249">
    <property type="entry name" value="Thioredoxin-like_sf"/>
</dbReference>
<accession>A0A9D7S857</accession>
<feature type="chain" id="PRO_5039062830" evidence="1">
    <location>
        <begin position="19"/>
        <end position="274"/>
    </location>
</feature>
<dbReference type="EMBL" id="JADKFW010000004">
    <property type="protein sequence ID" value="MBK9716887.1"/>
    <property type="molecule type" value="Genomic_DNA"/>
</dbReference>
<gene>
    <name evidence="2" type="ORF">IPO85_05110</name>
</gene>
<protein>
    <submittedName>
        <fullName evidence="2">Omp28-related outer membrane protein</fullName>
    </submittedName>
</protein>